<feature type="domain" description="DUF1731" evidence="3">
    <location>
        <begin position="258"/>
        <end position="304"/>
    </location>
</feature>
<keyword evidence="5" id="KW-1185">Reference proteome</keyword>
<dbReference type="InterPro" id="IPR001509">
    <property type="entry name" value="Epimerase_deHydtase"/>
</dbReference>
<proteinExistence type="inferred from homology"/>
<dbReference type="InterPro" id="IPR010099">
    <property type="entry name" value="SDR39U1"/>
</dbReference>
<dbReference type="Pfam" id="PF01370">
    <property type="entry name" value="Epimerase"/>
    <property type="match status" value="1"/>
</dbReference>
<dbReference type="SUPFAM" id="SSF51735">
    <property type="entry name" value="NAD(P)-binding Rossmann-fold domains"/>
    <property type="match status" value="1"/>
</dbReference>
<dbReference type="EMBL" id="JADWYR010000001">
    <property type="protein sequence ID" value="MBG9376442.1"/>
    <property type="molecule type" value="Genomic_DNA"/>
</dbReference>
<dbReference type="InterPro" id="IPR036291">
    <property type="entry name" value="NAD(P)-bd_dom_sf"/>
</dbReference>
<dbReference type="PANTHER" id="PTHR11092:SF0">
    <property type="entry name" value="EPIMERASE FAMILY PROTEIN SDR39U1"/>
    <property type="match status" value="1"/>
</dbReference>
<organism evidence="4 5">
    <name type="scientific">Panacibacter microcysteis</name>
    <dbReference type="NCBI Taxonomy" id="2793269"/>
    <lineage>
        <taxon>Bacteria</taxon>
        <taxon>Pseudomonadati</taxon>
        <taxon>Bacteroidota</taxon>
        <taxon>Chitinophagia</taxon>
        <taxon>Chitinophagales</taxon>
        <taxon>Chitinophagaceae</taxon>
        <taxon>Panacibacter</taxon>
    </lineage>
</organism>
<dbReference type="Gene3D" id="3.40.50.720">
    <property type="entry name" value="NAD(P)-binding Rossmann-like Domain"/>
    <property type="match status" value="1"/>
</dbReference>
<protein>
    <submittedName>
        <fullName evidence="4">TIGR01777 family protein</fullName>
    </submittedName>
</protein>
<comment type="similarity">
    <text evidence="1">Belongs to the NAD(P)-dependent epimerase/dehydratase family. SDR39U1 subfamily.</text>
</comment>
<evidence type="ECO:0000259" key="3">
    <source>
        <dbReference type="Pfam" id="PF08338"/>
    </source>
</evidence>
<dbReference type="Pfam" id="PF08338">
    <property type="entry name" value="DUF1731"/>
    <property type="match status" value="1"/>
</dbReference>
<accession>A0A931E5B0</accession>
<evidence type="ECO:0000313" key="5">
    <source>
        <dbReference type="Proteomes" id="UP000628448"/>
    </source>
</evidence>
<gene>
    <name evidence="4" type="ORF">I5907_09370</name>
</gene>
<evidence type="ECO:0000259" key="2">
    <source>
        <dbReference type="Pfam" id="PF01370"/>
    </source>
</evidence>
<dbReference type="AlphaFoldDB" id="A0A931E5B0"/>
<feature type="domain" description="NAD-dependent epimerase/dehydratase" evidence="2">
    <location>
        <begin position="4"/>
        <end position="225"/>
    </location>
</feature>
<dbReference type="NCBIfam" id="TIGR01777">
    <property type="entry name" value="yfcH"/>
    <property type="match status" value="1"/>
</dbReference>
<comment type="caution">
    <text evidence="4">The sequence shown here is derived from an EMBL/GenBank/DDBJ whole genome shotgun (WGS) entry which is preliminary data.</text>
</comment>
<dbReference type="InterPro" id="IPR013549">
    <property type="entry name" value="DUF1731"/>
</dbReference>
<reference evidence="4" key="1">
    <citation type="submission" date="2020-11" db="EMBL/GenBank/DDBJ databases">
        <title>Bacterial whole genome sequence for Panacibacter sp. DH6.</title>
        <authorList>
            <person name="Le V."/>
            <person name="Ko S."/>
            <person name="Ahn C.-Y."/>
            <person name="Oh H.-M."/>
        </authorList>
    </citation>
    <scope>NUCLEOTIDE SEQUENCE</scope>
    <source>
        <strain evidence="4">DH6</strain>
    </source>
</reference>
<evidence type="ECO:0000313" key="4">
    <source>
        <dbReference type="EMBL" id="MBG9376442.1"/>
    </source>
</evidence>
<dbReference type="Proteomes" id="UP000628448">
    <property type="component" value="Unassembled WGS sequence"/>
</dbReference>
<sequence length="307" mass="33916">MQTVIITGGTGMIGKAFTTMLTQQGYKVIILTREVKPSDNPLVSFAHWDIEKQSIDTNAIAEADYIIHLAGANVAEKRWTTKRKKEILESRTKSGALLVKALTENKHHVKALISASAIGWYGPDNAASIKDGFKEDAQAHNDFLGSTCLQWEASTQQLSNKGIRTVYLRTGIVLSNEGGAFKEFKNPLRFGVAAVLGSGKQVISWIHIEDMCRMYLYALQHEMNGSFNAVAPKPVTNKEFTLQLAKAEKGKAFIPVHVPSFVLRLMLGEMSIEVLKSCTVNADKIRQEGFKFLYPSLDAALNELLSK</sequence>
<name>A0A931E5B0_9BACT</name>
<evidence type="ECO:0000256" key="1">
    <source>
        <dbReference type="ARBA" id="ARBA00009353"/>
    </source>
</evidence>
<dbReference type="PANTHER" id="PTHR11092">
    <property type="entry name" value="SUGAR NUCLEOTIDE EPIMERASE RELATED"/>
    <property type="match status" value="1"/>
</dbReference>